<evidence type="ECO:0000256" key="2">
    <source>
        <dbReference type="ARBA" id="ARBA00004324"/>
    </source>
</evidence>
<dbReference type="AlphaFoldDB" id="A0A6F9D9Y9"/>
<evidence type="ECO:0000256" key="7">
    <source>
        <dbReference type="ARBA" id="ARBA00023242"/>
    </source>
</evidence>
<evidence type="ECO:0000256" key="9">
    <source>
        <dbReference type="ARBA" id="ARBA00034352"/>
    </source>
</evidence>
<evidence type="ECO:0000256" key="6">
    <source>
        <dbReference type="ARBA" id="ARBA00022843"/>
    </source>
</evidence>
<accession>A0A6F9D9Y9</accession>
<evidence type="ECO:0000256" key="11">
    <source>
        <dbReference type="SAM" id="MobiDB-lite"/>
    </source>
</evidence>
<comment type="subcellular location">
    <subcellularLocation>
        <location evidence="1">Cytoplasm</location>
        <location evidence="1">Stress granule</location>
    </subcellularLocation>
    <subcellularLocation>
        <location evidence="2">Nucleus speckle</location>
    </subcellularLocation>
</comment>
<evidence type="ECO:0000256" key="5">
    <source>
        <dbReference type="ARBA" id="ARBA00022553"/>
    </source>
</evidence>
<evidence type="ECO:0000256" key="4">
    <source>
        <dbReference type="ARBA" id="ARBA00022490"/>
    </source>
</evidence>
<reference evidence="12" key="1">
    <citation type="submission" date="2020-04" db="EMBL/GenBank/DDBJ databases">
        <authorList>
            <person name="Neveu A P."/>
        </authorList>
    </citation>
    <scope>NUCLEOTIDE SEQUENCE</scope>
    <source>
        <tissue evidence="12">Whole embryo</tissue>
    </source>
</reference>
<comment type="function">
    <text evidence="10">In unstressed cells, promotes SIAH1-mediated polyubiquitination and degradation of the serine/threonine-protein kinase HIPK2, probably by acting as a loading factor that potentiates complex formation between HIPK2 and ubiquitin ligase SIAH1. In response to DNA damage, localizes to the nucleus following phosphorylation by HIPK2 and modulates the expression of a subset of TP53/p53 target genes by binding to TP53 at target gene promoters. This limits the expression of a number of cell death-mediating TP53 target genes, reducing DNA damage-induced cell death. Enhances the binding of transcription factor TCF7L2/TCF4, a Wnt signaling pathway effector, to the promoters of target genes. Plays a role in stress granule formation.</text>
</comment>
<proteinExistence type="evidence at transcript level"/>
<protein>
    <recommendedName>
        <fullName evidence="3">DAZ-associated protein 2</fullName>
    </recommendedName>
    <alternativeName>
        <fullName evidence="8">Deleted in azoospermia-associated protein 2</fullName>
    </alternativeName>
    <alternativeName>
        <fullName evidence="9">Proline-rich transcript in brain protein</fullName>
    </alternativeName>
</protein>
<organism evidence="12">
    <name type="scientific">Phallusia mammillata</name>
    <dbReference type="NCBI Taxonomy" id="59560"/>
    <lineage>
        <taxon>Eukaryota</taxon>
        <taxon>Metazoa</taxon>
        <taxon>Chordata</taxon>
        <taxon>Tunicata</taxon>
        <taxon>Ascidiacea</taxon>
        <taxon>Phlebobranchia</taxon>
        <taxon>Ascidiidae</taxon>
        <taxon>Phallusia</taxon>
    </lineage>
</organism>
<keyword evidence="6" id="KW-0832">Ubl conjugation</keyword>
<dbReference type="Pfam" id="PF11029">
    <property type="entry name" value="DAZAP2"/>
    <property type="match status" value="1"/>
</dbReference>
<dbReference type="EMBL" id="LR784360">
    <property type="protein sequence ID" value="CAB3236280.1"/>
    <property type="molecule type" value="mRNA"/>
</dbReference>
<feature type="region of interest" description="Disordered" evidence="11">
    <location>
        <begin position="1"/>
        <end position="103"/>
    </location>
</feature>
<dbReference type="PANTHER" id="PTHR31638">
    <property type="entry name" value="DAZ-ASSOCIATED PROTEIN 2"/>
    <property type="match status" value="1"/>
</dbReference>
<keyword evidence="4" id="KW-0963">Cytoplasm</keyword>
<gene>
    <name evidence="12" type="primary">Dazap2</name>
</gene>
<evidence type="ECO:0000256" key="10">
    <source>
        <dbReference type="ARBA" id="ARBA00045449"/>
    </source>
</evidence>
<dbReference type="GO" id="GO:0016607">
    <property type="term" value="C:nuclear speck"/>
    <property type="evidence" value="ECO:0007669"/>
    <property type="project" value="UniProtKB-SubCell"/>
</dbReference>
<evidence type="ECO:0000313" key="12">
    <source>
        <dbReference type="EMBL" id="CAB3236280.1"/>
    </source>
</evidence>
<evidence type="ECO:0000256" key="8">
    <source>
        <dbReference type="ARBA" id="ARBA00032174"/>
    </source>
</evidence>
<feature type="compositionally biased region" description="Low complexity" evidence="11">
    <location>
        <begin position="53"/>
        <end position="103"/>
    </location>
</feature>
<evidence type="ECO:0000256" key="1">
    <source>
        <dbReference type="ARBA" id="ARBA00004210"/>
    </source>
</evidence>
<evidence type="ECO:0000256" key="3">
    <source>
        <dbReference type="ARBA" id="ARBA00014066"/>
    </source>
</evidence>
<dbReference type="GO" id="GO:0010494">
    <property type="term" value="C:cytoplasmic stress granule"/>
    <property type="evidence" value="ECO:0007669"/>
    <property type="project" value="UniProtKB-SubCell"/>
</dbReference>
<sequence length="175" mass="18678">MSKSSKVPPGNYPTQQAGPSYPHAPQQGGQYGAPPPYTQQAPNQQPEVGYHLQAQQGYHQPPPQGYGQAPPQGYGQAPPQGYGQPPQGYYQQPPQQQYPPQNLQYYGMPQQTVNVKNGFDAGARFDVTAPSIPPPPPGCLPTAGQVAVAQGQNVVMTKKKDNYVVGGSDGGYVIF</sequence>
<keyword evidence="5" id="KW-0597">Phosphoprotein</keyword>
<keyword evidence="7" id="KW-0539">Nucleus</keyword>
<dbReference type="InterPro" id="IPR022730">
    <property type="entry name" value="DAZ_assoc-2"/>
</dbReference>
<name>A0A6F9D9Y9_9ASCI</name>
<dbReference type="PANTHER" id="PTHR31638:SF3">
    <property type="entry name" value="DAZ-ASSOCIATED PROTEIN 2"/>
    <property type="match status" value="1"/>
</dbReference>